<dbReference type="EMBL" id="CP043494">
    <property type="protein sequence ID" value="WNG47110.1"/>
    <property type="molecule type" value="Genomic_DNA"/>
</dbReference>
<proteinExistence type="predicted"/>
<dbReference type="Gene3D" id="3.40.50.720">
    <property type="entry name" value="NAD(P)-binding Rossmann-like Domain"/>
    <property type="match status" value="1"/>
</dbReference>
<evidence type="ECO:0000313" key="1">
    <source>
        <dbReference type="EMBL" id="WNG47110.1"/>
    </source>
</evidence>
<keyword evidence="2" id="KW-1185">Reference proteome</keyword>
<dbReference type="SUPFAM" id="SSF51735">
    <property type="entry name" value="NAD(P)-binding Rossmann-fold domains"/>
    <property type="match status" value="1"/>
</dbReference>
<reference evidence="1 2" key="1">
    <citation type="submission" date="2019-08" db="EMBL/GenBank/DDBJ databases">
        <title>Archangium and Cystobacter genomes.</title>
        <authorList>
            <person name="Chen I.-C.K."/>
            <person name="Wielgoss S."/>
        </authorList>
    </citation>
    <scope>NUCLEOTIDE SEQUENCE [LARGE SCALE GENOMIC DNA]</scope>
    <source>
        <strain evidence="1 2">Cbm 6</strain>
    </source>
</reference>
<dbReference type="RefSeq" id="WP_395824342.1">
    <property type="nucleotide sequence ID" value="NZ_CP043494.1"/>
</dbReference>
<evidence type="ECO:0000313" key="2">
    <source>
        <dbReference type="Proteomes" id="UP001611383"/>
    </source>
</evidence>
<evidence type="ECO:0008006" key="3">
    <source>
        <dbReference type="Google" id="ProtNLM"/>
    </source>
</evidence>
<sequence>MKSRILISGGYGLVGGFIARHIRKLNKEVELILAGRNPEKGAALAQELGGATTARLDVSNPERELSEVGPVELIVAALQDPGDNLIHAALERGIAHIGITKLAEDVAPVTFAAVRSPPKRPIVLLGHWQAGVLTHVARKAVEPFSRIDSLQLAGVYDTKDPIGPMTANDTEHFIGRALLREEGVWKWVDATQHGRSLRLGDERVSQGLPMSVLDVPSLATVTGAPNVRFDLVQGESLGTRAGGPASHDLYIDIEGRLKDGTPAHRRTMVSDPVGNAHMTALGVLVVIERILGLDGRPAAHGGLQLPETLVAPDEAIARFKQFGVRIVSDA</sequence>
<dbReference type="Proteomes" id="UP001611383">
    <property type="component" value="Chromosome"/>
</dbReference>
<organism evidence="1 2">
    <name type="scientific">Archangium minus</name>
    <dbReference type="NCBI Taxonomy" id="83450"/>
    <lineage>
        <taxon>Bacteria</taxon>
        <taxon>Pseudomonadati</taxon>
        <taxon>Myxococcota</taxon>
        <taxon>Myxococcia</taxon>
        <taxon>Myxococcales</taxon>
        <taxon>Cystobacterineae</taxon>
        <taxon>Archangiaceae</taxon>
        <taxon>Archangium</taxon>
    </lineage>
</organism>
<dbReference type="InterPro" id="IPR036291">
    <property type="entry name" value="NAD(P)-bd_dom_sf"/>
</dbReference>
<gene>
    <name evidence="1" type="ORF">F0U60_25520</name>
</gene>
<protein>
    <recommendedName>
        <fullName evidence="3">Saccharopine dehydrogenase</fullName>
    </recommendedName>
</protein>
<accession>A0ABY9WTJ3</accession>
<name>A0ABY9WTJ3_9BACT</name>